<gene>
    <name evidence="2" type="primary">desVI</name>
    <name evidence="2" type="ORF">ETAA8_49340</name>
</gene>
<dbReference type="SUPFAM" id="SSF53335">
    <property type="entry name" value="S-adenosyl-L-methionine-dependent methyltransferases"/>
    <property type="match status" value="1"/>
</dbReference>
<dbReference type="GO" id="GO:0032259">
    <property type="term" value="P:methylation"/>
    <property type="evidence" value="ECO:0007669"/>
    <property type="project" value="UniProtKB-KW"/>
</dbReference>
<evidence type="ECO:0000259" key="1">
    <source>
        <dbReference type="Pfam" id="PF13649"/>
    </source>
</evidence>
<dbReference type="EMBL" id="CP036274">
    <property type="protein sequence ID" value="QDU29819.1"/>
    <property type="molecule type" value="Genomic_DNA"/>
</dbReference>
<protein>
    <submittedName>
        <fullName evidence="2">dTDP-3-amino-3,4, 6-trideoxy-alpha-D-glucopyranose</fullName>
        <ecNumber evidence="2">2.1.1.234</ecNumber>
    </submittedName>
</protein>
<evidence type="ECO:0000313" key="2">
    <source>
        <dbReference type="EMBL" id="QDU29819.1"/>
    </source>
</evidence>
<dbReference type="AlphaFoldDB" id="A0A517YHX5"/>
<accession>A0A517YHX5</accession>
<dbReference type="EC" id="2.1.1.234" evidence="2"/>
<dbReference type="Gene3D" id="2.20.25.110">
    <property type="entry name" value="S-adenosyl-L-methionine-dependent methyltransferases"/>
    <property type="match status" value="1"/>
</dbReference>
<dbReference type="OrthoDB" id="9811589at2"/>
<keyword evidence="3" id="KW-1185">Reference proteome</keyword>
<dbReference type="CDD" id="cd02440">
    <property type="entry name" value="AdoMet_MTases"/>
    <property type="match status" value="1"/>
</dbReference>
<feature type="domain" description="Methyltransferase" evidence="1">
    <location>
        <begin position="45"/>
        <end position="140"/>
    </location>
</feature>
<dbReference type="KEGG" id="aagg:ETAA8_49340"/>
<name>A0A517YHX5_9BACT</name>
<reference evidence="2 3" key="1">
    <citation type="submission" date="2019-02" db="EMBL/GenBank/DDBJ databases">
        <title>Deep-cultivation of Planctomycetes and their phenomic and genomic characterization uncovers novel biology.</title>
        <authorList>
            <person name="Wiegand S."/>
            <person name="Jogler M."/>
            <person name="Boedeker C."/>
            <person name="Pinto D."/>
            <person name="Vollmers J."/>
            <person name="Rivas-Marin E."/>
            <person name="Kohn T."/>
            <person name="Peeters S.H."/>
            <person name="Heuer A."/>
            <person name="Rast P."/>
            <person name="Oberbeckmann S."/>
            <person name="Bunk B."/>
            <person name="Jeske O."/>
            <person name="Meyerdierks A."/>
            <person name="Storesund J.E."/>
            <person name="Kallscheuer N."/>
            <person name="Luecker S."/>
            <person name="Lage O.M."/>
            <person name="Pohl T."/>
            <person name="Merkel B.J."/>
            <person name="Hornburger P."/>
            <person name="Mueller R.-W."/>
            <person name="Bruemmer F."/>
            <person name="Labrenz M."/>
            <person name="Spormann A.M."/>
            <person name="Op den Camp H."/>
            <person name="Overmann J."/>
            <person name="Amann R."/>
            <person name="Jetten M.S.M."/>
            <person name="Mascher T."/>
            <person name="Medema M.H."/>
            <person name="Devos D.P."/>
            <person name="Kaster A.-K."/>
            <person name="Ovreas L."/>
            <person name="Rohde M."/>
            <person name="Galperin M.Y."/>
            <person name="Jogler C."/>
        </authorList>
    </citation>
    <scope>NUCLEOTIDE SEQUENCE [LARGE SCALE GENOMIC DNA]</scope>
    <source>
        <strain evidence="2 3">ETA_A8</strain>
    </source>
</reference>
<dbReference type="InterPro" id="IPR029063">
    <property type="entry name" value="SAM-dependent_MTases_sf"/>
</dbReference>
<sequence length="263" mass="30155">MEQVSGNLYDYPIYYDLVFGSDWKAEFDFLRQVFNRFGGGNVQRVFEPACGTGRLLYRLADAGLDVCGLDLNPRAVEFCNKRLLKHGYEASVICGDMCDFKLPKKVDAAFNTINSFRHLLSEAQAEAHLRCVAESLKAGGLYVLGLHLTPTAGEPMTEESWSARRGNLAINTHLATMDLDRRKRTERCRMKLDIYTPTERRQIVDELVFRTYTRDQIQKLLETVGVFDIAETFDFSYRIDSPIEIDRETQDVVFILRKKRGSK</sequence>
<proteinExistence type="predicted"/>
<dbReference type="GO" id="GO:0008168">
    <property type="term" value="F:methyltransferase activity"/>
    <property type="evidence" value="ECO:0007669"/>
    <property type="project" value="UniProtKB-KW"/>
</dbReference>
<evidence type="ECO:0000313" key="3">
    <source>
        <dbReference type="Proteomes" id="UP000315017"/>
    </source>
</evidence>
<dbReference type="Proteomes" id="UP000315017">
    <property type="component" value="Chromosome"/>
</dbReference>
<dbReference type="RefSeq" id="WP_145094239.1">
    <property type="nucleotide sequence ID" value="NZ_CP036274.1"/>
</dbReference>
<dbReference type="InterPro" id="IPR041698">
    <property type="entry name" value="Methyltransf_25"/>
</dbReference>
<keyword evidence="2" id="KW-0489">Methyltransferase</keyword>
<organism evidence="2 3">
    <name type="scientific">Anatilimnocola aggregata</name>
    <dbReference type="NCBI Taxonomy" id="2528021"/>
    <lineage>
        <taxon>Bacteria</taxon>
        <taxon>Pseudomonadati</taxon>
        <taxon>Planctomycetota</taxon>
        <taxon>Planctomycetia</taxon>
        <taxon>Pirellulales</taxon>
        <taxon>Pirellulaceae</taxon>
        <taxon>Anatilimnocola</taxon>
    </lineage>
</organism>
<dbReference type="Pfam" id="PF13649">
    <property type="entry name" value="Methyltransf_25"/>
    <property type="match status" value="1"/>
</dbReference>
<keyword evidence="2" id="KW-0808">Transferase</keyword>
<dbReference type="Gene3D" id="3.40.50.150">
    <property type="entry name" value="Vaccinia Virus protein VP39"/>
    <property type="match status" value="1"/>
</dbReference>